<feature type="compositionally biased region" description="Low complexity" evidence="3">
    <location>
        <begin position="263"/>
        <end position="275"/>
    </location>
</feature>
<dbReference type="GO" id="GO:0005978">
    <property type="term" value="P:glycogen biosynthetic process"/>
    <property type="evidence" value="ECO:0007669"/>
    <property type="project" value="UniProtKB-ARBA"/>
</dbReference>
<keyword evidence="5" id="KW-1185">Reference proteome</keyword>
<dbReference type="GO" id="GO:0008466">
    <property type="term" value="F:glycogenin glucosyltransferase activity"/>
    <property type="evidence" value="ECO:0007669"/>
    <property type="project" value="UniProtKB-EC"/>
</dbReference>
<name>A0A482W707_ASBVE</name>
<dbReference type="InterPro" id="IPR050587">
    <property type="entry name" value="GNT1/Glycosyltrans_8"/>
</dbReference>
<accession>A0A482W707</accession>
<dbReference type="SUPFAM" id="SSF53448">
    <property type="entry name" value="Nucleotide-diphospho-sugar transferases"/>
    <property type="match status" value="1"/>
</dbReference>
<dbReference type="CDD" id="cd02537">
    <property type="entry name" value="GT8_Glycogenin"/>
    <property type="match status" value="1"/>
</dbReference>
<dbReference type="Gene3D" id="3.90.550.10">
    <property type="entry name" value="Spore Coat Polysaccharide Biosynthesis Protein SpsA, Chain A"/>
    <property type="match status" value="1"/>
</dbReference>
<evidence type="ECO:0000256" key="3">
    <source>
        <dbReference type="SAM" id="MobiDB-lite"/>
    </source>
</evidence>
<comment type="similarity">
    <text evidence="1">Belongs to the glycosyltransferase 8 family. Glycogenin subfamily.</text>
</comment>
<feature type="region of interest" description="Disordered" evidence="3">
    <location>
        <begin position="262"/>
        <end position="323"/>
    </location>
</feature>
<comment type="caution">
    <text evidence="4">The sequence shown here is derived from an EMBL/GenBank/DDBJ whole genome shotgun (WGS) entry which is preliminary data.</text>
</comment>
<dbReference type="InterPro" id="IPR029044">
    <property type="entry name" value="Nucleotide-diphossugar_trans"/>
</dbReference>
<dbReference type="STRING" id="1661398.A0A482W707"/>
<organism evidence="4 5">
    <name type="scientific">Asbolus verrucosus</name>
    <name type="common">Desert ironclad beetle</name>
    <dbReference type="NCBI Taxonomy" id="1661398"/>
    <lineage>
        <taxon>Eukaryota</taxon>
        <taxon>Metazoa</taxon>
        <taxon>Ecdysozoa</taxon>
        <taxon>Arthropoda</taxon>
        <taxon>Hexapoda</taxon>
        <taxon>Insecta</taxon>
        <taxon>Pterygota</taxon>
        <taxon>Neoptera</taxon>
        <taxon>Endopterygota</taxon>
        <taxon>Coleoptera</taxon>
        <taxon>Polyphaga</taxon>
        <taxon>Cucujiformia</taxon>
        <taxon>Tenebrionidae</taxon>
        <taxon>Pimeliinae</taxon>
        <taxon>Asbolus</taxon>
    </lineage>
</organism>
<evidence type="ECO:0000256" key="1">
    <source>
        <dbReference type="ARBA" id="ARBA00038162"/>
    </source>
</evidence>
<dbReference type="AlphaFoldDB" id="A0A482W707"/>
<dbReference type="EC" id="2.4.1.186" evidence="2"/>
<evidence type="ECO:0000313" key="5">
    <source>
        <dbReference type="Proteomes" id="UP000292052"/>
    </source>
</evidence>
<evidence type="ECO:0000313" key="4">
    <source>
        <dbReference type="EMBL" id="RZC40559.1"/>
    </source>
</evidence>
<evidence type="ECO:0000256" key="2">
    <source>
        <dbReference type="ARBA" id="ARBA00038934"/>
    </source>
</evidence>
<dbReference type="PANTHER" id="PTHR11183">
    <property type="entry name" value="GLYCOGENIN SUBFAMILY MEMBER"/>
    <property type="match status" value="1"/>
</dbReference>
<dbReference type="Proteomes" id="UP000292052">
    <property type="component" value="Unassembled WGS sequence"/>
</dbReference>
<protein>
    <recommendedName>
        <fullName evidence="2">glycogenin glucosyltransferase</fullName>
        <ecNumber evidence="2">2.4.1.186</ecNumber>
    </recommendedName>
</protein>
<proteinExistence type="inferred from homology"/>
<dbReference type="OrthoDB" id="2014201at2759"/>
<gene>
    <name evidence="4" type="ORF">BDFB_000483</name>
</gene>
<feature type="non-terminal residue" evidence="4">
    <location>
        <position position="1"/>
    </location>
</feature>
<dbReference type="FunFam" id="3.90.550.10:FF:000085">
    <property type="entry name" value="Glycogenin, isoform B"/>
    <property type="match status" value="1"/>
</dbReference>
<dbReference type="Pfam" id="PF01501">
    <property type="entry name" value="Glyco_transf_8"/>
    <property type="match status" value="1"/>
</dbReference>
<sequence length="756" mass="88058">LAWVTLATNDSYSLGALVLAHSLKQVGTTKQLVVLVTPGVTNPMREKLSSVFDVVQEVNILDSKDETNLRLLKRPELGVTFTKLHCWRLTQFDKCVFLDADTLVLQNCDELFDREELSAAPDVGWPDCFNSGVFVYRPSNETYEKLVQFALEKGSFDGGDQGLLNLYFSDWSTKDISKHLPFIYNLCSTACYSYLPAFKQFGADAKVIHFIGASKPWLQYFNTETRKVQPSGDLRHLEGVLQHWWNIFCNLIHPKLSPEMARSSSDVTHTSMSSHIPENHYKPPPVSTKNEIWDPWEEYDQRQSSVPPRQIHEPSQEKPFESHNTNARNIASDQNIPFPVIEQPNRPESPPHHQNVPPMASAAVSERPHSFQSFNVNPTIEQPHSFPSFAVNPTVEQHHPLPSSVVKPTAKQHHSFPSFAAVDPAVITPPKVNDHHIPQESLTAVDFSQSSTVQPVFIEFVPKPNEPIHPSVPPSECEAAVTVCKETTLHTPPREDEADSGLAGAFAQLTLGAPRTAEQSALDDHLRRQGWEPEHPHLRQKQKHLLYRHRHRKNPLHRCRRLLKNLLHRRKCLLKKLLHQHRYLLKNLHHPHRYLLKNRLHRRQRLQSLLSRRKYLLKNSLRLRKNLLHLQRYRLKNLLHRRRFPKNPLHRRQLLKNPLHQRRLPQNPLHQRRLLQNLLHLCQHQLKKPLHHHKRPKFLHLQQPLKQQRPPYKKLLRLLPKFPHSLKHLQNLHRKKLQHLLKKPLHLHLKKHRRLQ</sequence>
<dbReference type="InterPro" id="IPR002495">
    <property type="entry name" value="Glyco_trans_8"/>
</dbReference>
<dbReference type="EMBL" id="QDEB01025202">
    <property type="protein sequence ID" value="RZC40559.1"/>
    <property type="molecule type" value="Genomic_DNA"/>
</dbReference>
<feature type="non-terminal residue" evidence="4">
    <location>
        <position position="756"/>
    </location>
</feature>
<reference evidence="4 5" key="1">
    <citation type="submission" date="2017-03" db="EMBL/GenBank/DDBJ databases">
        <title>Genome of the blue death feigning beetle - Asbolus verrucosus.</title>
        <authorList>
            <person name="Rider S.D."/>
        </authorList>
    </citation>
    <scope>NUCLEOTIDE SEQUENCE [LARGE SCALE GENOMIC DNA]</scope>
    <source>
        <strain evidence="4">Butters</strain>
        <tissue evidence="4">Head and leg muscle</tissue>
    </source>
</reference>
<feature type="compositionally biased region" description="Basic and acidic residues" evidence="3">
    <location>
        <begin position="310"/>
        <end position="321"/>
    </location>
</feature>